<keyword evidence="3" id="KW-1185">Reference proteome</keyword>
<keyword evidence="1" id="KW-1133">Transmembrane helix</keyword>
<keyword evidence="1" id="KW-0812">Transmembrane</keyword>
<reference evidence="2 3" key="1">
    <citation type="submission" date="2023-02" db="EMBL/GenBank/DDBJ databases">
        <title>Genome sequence of Mucilaginibacter jinjuensis strain KACC 16571.</title>
        <authorList>
            <person name="Kim S."/>
            <person name="Heo J."/>
            <person name="Kwon S.-W."/>
        </authorList>
    </citation>
    <scope>NUCLEOTIDE SEQUENCE [LARGE SCALE GENOMIC DNA]</scope>
    <source>
        <strain evidence="2 3">KACC 16571</strain>
    </source>
</reference>
<evidence type="ECO:0000313" key="3">
    <source>
        <dbReference type="Proteomes" id="UP001216139"/>
    </source>
</evidence>
<feature type="transmembrane region" description="Helical" evidence="1">
    <location>
        <begin position="16"/>
        <end position="38"/>
    </location>
</feature>
<evidence type="ECO:0000313" key="2">
    <source>
        <dbReference type="EMBL" id="WCT12765.1"/>
    </source>
</evidence>
<dbReference type="Proteomes" id="UP001216139">
    <property type="component" value="Chromosome"/>
</dbReference>
<name>A0ABY7T8G3_9SPHI</name>
<accession>A0ABY7T8G3</accession>
<gene>
    <name evidence="2" type="ORF">PQO05_02310</name>
</gene>
<dbReference type="RefSeq" id="WP_273631026.1">
    <property type="nucleotide sequence ID" value="NZ_CP117167.1"/>
</dbReference>
<evidence type="ECO:0000256" key="1">
    <source>
        <dbReference type="SAM" id="Phobius"/>
    </source>
</evidence>
<dbReference type="EMBL" id="CP117167">
    <property type="protein sequence ID" value="WCT12765.1"/>
    <property type="molecule type" value="Genomic_DNA"/>
</dbReference>
<proteinExistence type="predicted"/>
<protein>
    <submittedName>
        <fullName evidence="2">Uncharacterized protein</fullName>
    </submittedName>
</protein>
<keyword evidence="1" id="KW-0472">Membrane</keyword>
<sequence>MSYQNHGKQKSLKRRFLLILGATTFAFILALGLMIAFWDRMPLNLSKVQRYIFGSLVILYAILRFSRLFKKDTDEE</sequence>
<feature type="transmembrane region" description="Helical" evidence="1">
    <location>
        <begin position="50"/>
        <end position="69"/>
    </location>
</feature>
<organism evidence="2 3">
    <name type="scientific">Mucilaginibacter jinjuensis</name>
    <dbReference type="NCBI Taxonomy" id="1176721"/>
    <lineage>
        <taxon>Bacteria</taxon>
        <taxon>Pseudomonadati</taxon>
        <taxon>Bacteroidota</taxon>
        <taxon>Sphingobacteriia</taxon>
        <taxon>Sphingobacteriales</taxon>
        <taxon>Sphingobacteriaceae</taxon>
        <taxon>Mucilaginibacter</taxon>
    </lineage>
</organism>